<keyword evidence="2" id="KW-0472">Membrane</keyword>
<evidence type="ECO:0000256" key="2">
    <source>
        <dbReference type="SAM" id="Phobius"/>
    </source>
</evidence>
<evidence type="ECO:0008006" key="5">
    <source>
        <dbReference type="Google" id="ProtNLM"/>
    </source>
</evidence>
<evidence type="ECO:0000313" key="3">
    <source>
        <dbReference type="EMBL" id="MDT2965455.1"/>
    </source>
</evidence>
<organism evidence="3 4">
    <name type="scientific">Enterococcus casseliflavus</name>
    <name type="common">Enterococcus flavescens</name>
    <dbReference type="NCBI Taxonomy" id="37734"/>
    <lineage>
        <taxon>Bacteria</taxon>
        <taxon>Bacillati</taxon>
        <taxon>Bacillota</taxon>
        <taxon>Bacilli</taxon>
        <taxon>Lactobacillales</taxon>
        <taxon>Enterococcaceae</taxon>
        <taxon>Enterococcus</taxon>
    </lineage>
</organism>
<dbReference type="RefSeq" id="WP_258317231.1">
    <property type="nucleotide sequence ID" value="NZ_BJMG01000005.1"/>
</dbReference>
<evidence type="ECO:0000313" key="4">
    <source>
        <dbReference type="Proteomes" id="UP001268896"/>
    </source>
</evidence>
<name>A0AAW8URC3_ENTCA</name>
<dbReference type="AlphaFoldDB" id="A0AAW8URC3"/>
<dbReference type="EMBL" id="JARQDV010000008">
    <property type="protein sequence ID" value="MDT2965455.1"/>
    <property type="molecule type" value="Genomic_DNA"/>
</dbReference>
<protein>
    <recommendedName>
        <fullName evidence="5">Signal peptidase I</fullName>
    </recommendedName>
</protein>
<feature type="compositionally biased region" description="Polar residues" evidence="1">
    <location>
        <begin position="259"/>
        <end position="283"/>
    </location>
</feature>
<feature type="region of interest" description="Disordered" evidence="1">
    <location>
        <begin position="247"/>
        <end position="283"/>
    </location>
</feature>
<keyword evidence="2" id="KW-1133">Transmembrane helix</keyword>
<reference evidence="3" key="1">
    <citation type="submission" date="2023-03" db="EMBL/GenBank/DDBJ databases">
        <authorList>
            <person name="Shen W."/>
            <person name="Cai J."/>
        </authorList>
    </citation>
    <scope>NUCLEOTIDE SEQUENCE</scope>
    <source>
        <strain evidence="3">K72-2</strain>
    </source>
</reference>
<feature type="transmembrane region" description="Helical" evidence="2">
    <location>
        <begin position="58"/>
        <end position="80"/>
    </location>
</feature>
<keyword evidence="2" id="KW-0812">Transmembrane</keyword>
<accession>A0AAW8URC3</accession>
<gene>
    <name evidence="3" type="ORF">P7I32_12625</name>
</gene>
<sequence>MIFIYIGMILLAIGAGSIIGWRLYREYLLRKVEKQLSSDALAKRKLRLFKHNLRSGHLLILLGCSSAIIVSVLLLTVFQLTGGIHLQKLQEETRQLKEEVFALRTEQTEWMRMPIFAYPENGFSFEAIDWEHLLVSNDREAQFAAEYELAYQLSPYLGRTVAMIFVDQPLQEISIVLSSKLPSIDDLNGWEENFSRLLHDMQNVPLITQGTFSVQFSKDSDQSFEQTIIRDENGVWTLLERRFPNTDAQEVANNERSESISSTPQTDQSETINTNEQKGSVKN</sequence>
<comment type="caution">
    <text evidence="3">The sequence shown here is derived from an EMBL/GenBank/DDBJ whole genome shotgun (WGS) entry which is preliminary data.</text>
</comment>
<feature type="transmembrane region" description="Helical" evidence="2">
    <location>
        <begin position="6"/>
        <end position="24"/>
    </location>
</feature>
<evidence type="ECO:0000256" key="1">
    <source>
        <dbReference type="SAM" id="MobiDB-lite"/>
    </source>
</evidence>
<dbReference type="Proteomes" id="UP001268896">
    <property type="component" value="Unassembled WGS sequence"/>
</dbReference>
<proteinExistence type="predicted"/>